<dbReference type="Proteomes" id="UP000467214">
    <property type="component" value="Unassembled WGS sequence"/>
</dbReference>
<evidence type="ECO:0000313" key="1">
    <source>
        <dbReference type="EMBL" id="MXR35816.1"/>
    </source>
</evidence>
<dbReference type="EMBL" id="WSSB01000001">
    <property type="protein sequence ID" value="MXR35816.1"/>
    <property type="molecule type" value="Genomic_DNA"/>
</dbReference>
<protein>
    <submittedName>
        <fullName evidence="1">Uncharacterized protein</fullName>
    </submittedName>
</protein>
<reference evidence="1 2" key="1">
    <citation type="submission" date="2019-12" db="EMBL/GenBank/DDBJ databases">
        <title>Neisseriaceae gen. nov. sp. Genome sequencing and assembly.</title>
        <authorList>
            <person name="Liu Z."/>
            <person name="Li A."/>
        </authorList>
    </citation>
    <scope>NUCLEOTIDE SEQUENCE [LARGE SCALE GENOMIC DNA]</scope>
    <source>
        <strain evidence="1 2">B2N2-7</strain>
    </source>
</reference>
<comment type="caution">
    <text evidence="1">The sequence shown here is derived from an EMBL/GenBank/DDBJ whole genome shotgun (WGS) entry which is preliminary data.</text>
</comment>
<evidence type="ECO:0000313" key="2">
    <source>
        <dbReference type="Proteomes" id="UP000467214"/>
    </source>
</evidence>
<keyword evidence="2" id="KW-1185">Reference proteome</keyword>
<sequence length="93" mass="10271">MKPLTPDPGALIHAAEACDWTRLAQLDLQLQHYLAQPDVTRERALLLALREAYREAAAICSAHSAQLAREMALLASSREGQQAYALFSEPELL</sequence>
<dbReference type="RefSeq" id="WP_124736323.1">
    <property type="nucleotide sequence ID" value="NZ_WSSB01000001.1"/>
</dbReference>
<proteinExistence type="predicted"/>
<gene>
    <name evidence="1" type="ORF">GQF02_02350</name>
</gene>
<organism evidence="1 2">
    <name type="scientific">Craterilacuibacter sinensis</name>
    <dbReference type="NCBI Taxonomy" id="2686017"/>
    <lineage>
        <taxon>Bacteria</taxon>
        <taxon>Pseudomonadati</taxon>
        <taxon>Pseudomonadota</taxon>
        <taxon>Betaproteobacteria</taxon>
        <taxon>Neisseriales</taxon>
        <taxon>Neisseriaceae</taxon>
        <taxon>Craterilacuibacter</taxon>
    </lineage>
</organism>
<accession>A0A845BND8</accession>
<name>A0A845BND8_9NEIS</name>
<dbReference type="AlphaFoldDB" id="A0A845BND8"/>